<evidence type="ECO:0000256" key="2">
    <source>
        <dbReference type="ARBA" id="ARBA00022475"/>
    </source>
</evidence>
<dbReference type="InterPro" id="IPR001851">
    <property type="entry name" value="ABC_transp_permease"/>
</dbReference>
<evidence type="ECO:0000256" key="4">
    <source>
        <dbReference type="ARBA" id="ARBA00022989"/>
    </source>
</evidence>
<organism evidence="7 8">
    <name type="scientific">Rhizobium hainanense</name>
    <dbReference type="NCBI Taxonomy" id="52131"/>
    <lineage>
        <taxon>Bacteria</taxon>
        <taxon>Pseudomonadati</taxon>
        <taxon>Pseudomonadota</taxon>
        <taxon>Alphaproteobacteria</taxon>
        <taxon>Hyphomicrobiales</taxon>
        <taxon>Rhizobiaceae</taxon>
        <taxon>Rhizobium/Agrobacterium group</taxon>
        <taxon>Rhizobium</taxon>
    </lineage>
</organism>
<evidence type="ECO:0000313" key="8">
    <source>
        <dbReference type="Proteomes" id="UP000186228"/>
    </source>
</evidence>
<gene>
    <name evidence="7" type="ORF">GA0061100_1297</name>
</gene>
<comment type="subcellular location">
    <subcellularLocation>
        <location evidence="1">Cell membrane</location>
        <topology evidence="1">Multi-pass membrane protein</topology>
    </subcellularLocation>
</comment>
<evidence type="ECO:0000256" key="6">
    <source>
        <dbReference type="SAM" id="Phobius"/>
    </source>
</evidence>
<dbReference type="PANTHER" id="PTHR32196">
    <property type="entry name" value="ABC TRANSPORTER PERMEASE PROTEIN YPHD-RELATED-RELATED"/>
    <property type="match status" value="1"/>
</dbReference>
<reference evidence="8" key="1">
    <citation type="submission" date="2016-08" db="EMBL/GenBank/DDBJ databases">
        <authorList>
            <person name="Varghese N."/>
            <person name="Submissions Spin"/>
        </authorList>
    </citation>
    <scope>NUCLEOTIDE SEQUENCE [LARGE SCALE GENOMIC DNA]</scope>
    <source>
        <strain evidence="8">CCBAU 57015</strain>
    </source>
</reference>
<feature type="transmembrane region" description="Helical" evidence="6">
    <location>
        <begin position="209"/>
        <end position="233"/>
    </location>
</feature>
<dbReference type="GO" id="GO:0022857">
    <property type="term" value="F:transmembrane transporter activity"/>
    <property type="evidence" value="ECO:0007669"/>
    <property type="project" value="InterPro"/>
</dbReference>
<evidence type="ECO:0000256" key="1">
    <source>
        <dbReference type="ARBA" id="ARBA00004651"/>
    </source>
</evidence>
<keyword evidence="5 6" id="KW-0472">Membrane</keyword>
<keyword evidence="4 6" id="KW-1133">Transmembrane helix</keyword>
<feature type="transmembrane region" description="Helical" evidence="6">
    <location>
        <begin position="89"/>
        <end position="110"/>
    </location>
</feature>
<dbReference type="Pfam" id="PF02653">
    <property type="entry name" value="BPD_transp_2"/>
    <property type="match status" value="1"/>
</dbReference>
<dbReference type="CDD" id="cd06579">
    <property type="entry name" value="TM_PBP1_transp_AraH_like"/>
    <property type="match status" value="1"/>
</dbReference>
<sequence>MSGFSLKPWTYGFIVALVMWIATIAYSGFASAVPTLSSALVFAAFSVVVGTGQMMVIASGPGNIDLSIPSVLTLSAYLSMSVMSGSNDMILPGLLVAVLVGALAGAANFLAITMLRLPPIIATLAWSFVFQSLAFNLGGEATLKPPAALSAFTFWSVAGMRIMPITAIVLTVTVAVILARSVWGRRLLAVGQSERAARLAGVPVIRVRLIAYMFCGVTAALTGFLLAGFSGGAALNMGDTYLLEAIAVVVLGGTSVAGGQANAVGIWGAALFFNLMATMLNTFQMQAGVRFVLTGALIILIVALVPKPKAA</sequence>
<keyword evidence="2" id="KW-1003">Cell membrane</keyword>
<keyword evidence="8" id="KW-1185">Reference proteome</keyword>
<accession>A0A1C3WM18</accession>
<feature type="transmembrane region" description="Helical" evidence="6">
    <location>
        <begin position="12"/>
        <end position="33"/>
    </location>
</feature>
<evidence type="ECO:0000256" key="3">
    <source>
        <dbReference type="ARBA" id="ARBA00022692"/>
    </source>
</evidence>
<dbReference type="EMBL" id="FMAC01000029">
    <property type="protein sequence ID" value="SCB40968.1"/>
    <property type="molecule type" value="Genomic_DNA"/>
</dbReference>
<dbReference type="OrthoDB" id="8073252at2"/>
<feature type="transmembrane region" description="Helical" evidence="6">
    <location>
        <begin position="245"/>
        <end position="275"/>
    </location>
</feature>
<proteinExistence type="predicted"/>
<evidence type="ECO:0000256" key="5">
    <source>
        <dbReference type="ARBA" id="ARBA00023136"/>
    </source>
</evidence>
<feature type="transmembrane region" description="Helical" evidence="6">
    <location>
        <begin position="287"/>
        <end position="305"/>
    </location>
</feature>
<feature type="transmembrane region" description="Helical" evidence="6">
    <location>
        <begin position="117"/>
        <end position="138"/>
    </location>
</feature>
<protein>
    <submittedName>
        <fullName evidence="7">Ribose transport system permease protein</fullName>
    </submittedName>
</protein>
<evidence type="ECO:0000313" key="7">
    <source>
        <dbReference type="EMBL" id="SCB40968.1"/>
    </source>
</evidence>
<dbReference type="GO" id="GO:0005886">
    <property type="term" value="C:plasma membrane"/>
    <property type="evidence" value="ECO:0007669"/>
    <property type="project" value="UniProtKB-SubCell"/>
</dbReference>
<feature type="transmembrane region" description="Helical" evidence="6">
    <location>
        <begin position="158"/>
        <end position="179"/>
    </location>
</feature>
<name>A0A1C3WM18_9HYPH</name>
<dbReference type="AlphaFoldDB" id="A0A1C3WM18"/>
<keyword evidence="3 6" id="KW-0812">Transmembrane</keyword>
<dbReference type="RefSeq" id="WP_075857243.1">
    <property type="nucleotide sequence ID" value="NZ_FMAC01000029.1"/>
</dbReference>
<feature type="transmembrane region" description="Helical" evidence="6">
    <location>
        <begin position="39"/>
        <end position="59"/>
    </location>
</feature>
<dbReference type="Proteomes" id="UP000186228">
    <property type="component" value="Unassembled WGS sequence"/>
</dbReference>
<dbReference type="STRING" id="52131.GA0061100_1297"/>